<accession>A0ABT9I5I1</accession>
<reference evidence="2 3" key="1">
    <citation type="submission" date="2022-11" db="EMBL/GenBank/DDBJ databases">
        <title>Viruses from the air-sea interface of a natural surface slick.</title>
        <authorList>
            <person name="Rahlff J."/>
            <person name="Holmfeldt K."/>
        </authorList>
    </citation>
    <scope>NUCLEOTIDE SEQUENCE [LARGE SCALE GENOMIC DNA]</scope>
    <source>
        <strain evidence="2 3">SMS4</strain>
    </source>
</reference>
<evidence type="ECO:0000313" key="3">
    <source>
        <dbReference type="Proteomes" id="UP001231109"/>
    </source>
</evidence>
<protein>
    <recommendedName>
        <fullName evidence="1">DUF7684 domain-containing protein</fullName>
    </recommendedName>
</protein>
<gene>
    <name evidence="2" type="ORF">ORJ04_22230</name>
</gene>
<name>A0ABT9I5I1_9GAMM</name>
<evidence type="ECO:0000259" key="1">
    <source>
        <dbReference type="Pfam" id="PF24733"/>
    </source>
</evidence>
<sequence length="94" mass="10727">MSNYKFVLISESGYSKKHDKLLLNLLEQGYELFCAVGKDCEVWEEIMDELSVGDGSNSRYITTTSHPEESIEDVIEFAKLFSINKESDVDVVRI</sequence>
<dbReference type="Proteomes" id="UP001231109">
    <property type="component" value="Unassembled WGS sequence"/>
</dbReference>
<dbReference type="InterPro" id="IPR056101">
    <property type="entry name" value="DUF7684"/>
</dbReference>
<evidence type="ECO:0000313" key="2">
    <source>
        <dbReference type="EMBL" id="MDP5138669.1"/>
    </source>
</evidence>
<feature type="domain" description="DUF7684" evidence="1">
    <location>
        <begin position="3"/>
        <end position="88"/>
    </location>
</feature>
<dbReference type="Pfam" id="PF24733">
    <property type="entry name" value="DUF7684"/>
    <property type="match status" value="1"/>
</dbReference>
<dbReference type="RefSeq" id="WP_305977776.1">
    <property type="nucleotide sequence ID" value="NZ_JAPJDZ010000241.1"/>
</dbReference>
<keyword evidence="3" id="KW-1185">Reference proteome</keyword>
<organism evidence="2 3">
    <name type="scientific">Rheinheimera baltica</name>
    <dbReference type="NCBI Taxonomy" id="67576"/>
    <lineage>
        <taxon>Bacteria</taxon>
        <taxon>Pseudomonadati</taxon>
        <taxon>Pseudomonadota</taxon>
        <taxon>Gammaproteobacteria</taxon>
        <taxon>Chromatiales</taxon>
        <taxon>Chromatiaceae</taxon>
        <taxon>Rheinheimera</taxon>
    </lineage>
</organism>
<comment type="caution">
    <text evidence="2">The sequence shown here is derived from an EMBL/GenBank/DDBJ whole genome shotgun (WGS) entry which is preliminary data.</text>
</comment>
<dbReference type="EMBL" id="JAPJDZ010000241">
    <property type="protein sequence ID" value="MDP5138669.1"/>
    <property type="molecule type" value="Genomic_DNA"/>
</dbReference>
<proteinExistence type="predicted"/>